<evidence type="ECO:0000256" key="4">
    <source>
        <dbReference type="ARBA" id="ARBA00022692"/>
    </source>
</evidence>
<feature type="transmembrane region" description="Helical" evidence="9">
    <location>
        <begin position="319"/>
        <end position="338"/>
    </location>
</feature>
<comment type="caution">
    <text evidence="11">The sequence shown here is derived from an EMBL/GenBank/DDBJ whole genome shotgun (WGS) entry which is preliminary data.</text>
</comment>
<organism evidence="11 12">
    <name type="scientific">Kushneria pakistanensis</name>
    <dbReference type="NCBI Taxonomy" id="1508770"/>
    <lineage>
        <taxon>Bacteria</taxon>
        <taxon>Pseudomonadati</taxon>
        <taxon>Pseudomonadota</taxon>
        <taxon>Gammaproteobacteria</taxon>
        <taxon>Oceanospirillales</taxon>
        <taxon>Halomonadaceae</taxon>
        <taxon>Kushneria</taxon>
    </lineage>
</organism>
<dbReference type="InterPro" id="IPR005829">
    <property type="entry name" value="Sugar_transporter_CS"/>
</dbReference>
<name>A0ABQ3FHS9_9GAMM</name>
<comment type="subcellular location">
    <subcellularLocation>
        <location evidence="1">Membrane</location>
        <topology evidence="1">Multi-pass membrane protein</topology>
    </subcellularLocation>
</comment>
<keyword evidence="5 9" id="KW-1133">Transmembrane helix</keyword>
<dbReference type="SUPFAM" id="SSF103473">
    <property type="entry name" value="MFS general substrate transporter"/>
    <property type="match status" value="1"/>
</dbReference>
<feature type="transmembrane region" description="Helical" evidence="9">
    <location>
        <begin position="143"/>
        <end position="164"/>
    </location>
</feature>
<dbReference type="RefSeq" id="WP_189516937.1">
    <property type="nucleotide sequence ID" value="NZ_BMZM01000002.1"/>
</dbReference>
<keyword evidence="12" id="KW-1185">Reference proteome</keyword>
<dbReference type="Proteomes" id="UP000604243">
    <property type="component" value="Unassembled WGS sequence"/>
</dbReference>
<keyword evidence="3 7" id="KW-0813">Transport</keyword>
<accession>A0ABQ3FHS9</accession>
<dbReference type="PROSITE" id="PS50850">
    <property type="entry name" value="MFS"/>
    <property type="match status" value="1"/>
</dbReference>
<evidence type="ECO:0000256" key="5">
    <source>
        <dbReference type="ARBA" id="ARBA00022989"/>
    </source>
</evidence>
<keyword evidence="6 9" id="KW-0472">Membrane</keyword>
<dbReference type="Gene3D" id="1.20.1250.20">
    <property type="entry name" value="MFS general substrate transporter like domains"/>
    <property type="match status" value="1"/>
</dbReference>
<feature type="transmembrane region" description="Helical" evidence="9">
    <location>
        <begin position="107"/>
        <end position="131"/>
    </location>
</feature>
<feature type="coiled-coil region" evidence="8">
    <location>
        <begin position="204"/>
        <end position="234"/>
    </location>
</feature>
<dbReference type="InterPro" id="IPR005828">
    <property type="entry name" value="MFS_sugar_transport-like"/>
</dbReference>
<dbReference type="PANTHER" id="PTHR48020">
    <property type="entry name" value="PROTON MYO-INOSITOL COTRANSPORTER"/>
    <property type="match status" value="1"/>
</dbReference>
<evidence type="ECO:0000259" key="10">
    <source>
        <dbReference type="PROSITE" id="PS50850"/>
    </source>
</evidence>
<dbReference type="PANTHER" id="PTHR48020:SF12">
    <property type="entry name" value="PROTON MYO-INOSITOL COTRANSPORTER"/>
    <property type="match status" value="1"/>
</dbReference>
<feature type="transmembrane region" description="Helical" evidence="9">
    <location>
        <begin position="419"/>
        <end position="437"/>
    </location>
</feature>
<feature type="transmembrane region" description="Helical" evidence="9">
    <location>
        <begin position="350"/>
        <end position="374"/>
    </location>
</feature>
<keyword evidence="8" id="KW-0175">Coiled coil</keyword>
<gene>
    <name evidence="11" type="ORF">GCM10010082_16180</name>
</gene>
<feature type="transmembrane region" description="Helical" evidence="9">
    <location>
        <begin position="252"/>
        <end position="276"/>
    </location>
</feature>
<protein>
    <submittedName>
        <fullName evidence="11">MFS transporter</fullName>
    </submittedName>
</protein>
<feature type="transmembrane region" description="Helical" evidence="9">
    <location>
        <begin position="56"/>
        <end position="76"/>
    </location>
</feature>
<feature type="domain" description="Major facilitator superfamily (MFS) profile" evidence="10">
    <location>
        <begin position="18"/>
        <end position="441"/>
    </location>
</feature>
<keyword evidence="4 9" id="KW-0812">Transmembrane</keyword>
<sequence>MSPRAQDTGHAGRFIQIVACVAAISGFLYGYDTGIISGALLQISDDFSLEHRGQEMVTSAILVGAVIGALICARVSRRLGRRLTIMIVAAIFALGALGAAFSPTALWLGVARLVLGFAVGGATQVVPTYIAELAPAGVRGRMVTWFNVSIGIGILAAALVGSFLQDLWSWRVMFGVGLVPATLLLISMIWLPDSPRWLVRQSREDEARQALARVREDQRAIEKEIDEIKQVQTREQQEGGWRAVLHPKMRPALVAGLGVAAFTQLSGIEMMIYYTPTFLRDAGFGDSAALYSALGVAVVYLIMTVAGKLVVDRLGRRRLTLLMMPGAALALLVLGAVFRLHEGGDGASSWLIVACILVFMIFNAGGIQVVGWLIGSEVYPLAIREQATSLHAATLWGSNLILTGTALTMVNALGTGGAMWFYAVLNVLGVLFVWRLVPETKGRSLEQIEQSLHEGRFRPGQ</sequence>
<dbReference type="NCBIfam" id="TIGR00879">
    <property type="entry name" value="SP"/>
    <property type="match status" value="1"/>
</dbReference>
<evidence type="ECO:0000256" key="8">
    <source>
        <dbReference type="SAM" id="Coils"/>
    </source>
</evidence>
<evidence type="ECO:0000313" key="11">
    <source>
        <dbReference type="EMBL" id="GHC24383.1"/>
    </source>
</evidence>
<dbReference type="Pfam" id="PF00083">
    <property type="entry name" value="Sugar_tr"/>
    <property type="match status" value="1"/>
</dbReference>
<evidence type="ECO:0000256" key="6">
    <source>
        <dbReference type="ARBA" id="ARBA00023136"/>
    </source>
</evidence>
<dbReference type="InterPro" id="IPR003663">
    <property type="entry name" value="Sugar/inositol_transpt"/>
</dbReference>
<dbReference type="InterPro" id="IPR036259">
    <property type="entry name" value="MFS_trans_sf"/>
</dbReference>
<dbReference type="InterPro" id="IPR050814">
    <property type="entry name" value="Myo-inositol_Transporter"/>
</dbReference>
<dbReference type="EMBL" id="BMZM01000002">
    <property type="protein sequence ID" value="GHC24383.1"/>
    <property type="molecule type" value="Genomic_DNA"/>
</dbReference>
<feature type="transmembrane region" description="Helical" evidence="9">
    <location>
        <begin position="83"/>
        <end position="101"/>
    </location>
</feature>
<evidence type="ECO:0000256" key="9">
    <source>
        <dbReference type="SAM" id="Phobius"/>
    </source>
</evidence>
<evidence type="ECO:0000256" key="3">
    <source>
        <dbReference type="ARBA" id="ARBA00022448"/>
    </source>
</evidence>
<dbReference type="PROSITE" id="PS00217">
    <property type="entry name" value="SUGAR_TRANSPORT_2"/>
    <property type="match status" value="1"/>
</dbReference>
<reference evidence="12" key="1">
    <citation type="journal article" date="2019" name="Int. J. Syst. Evol. Microbiol.">
        <title>The Global Catalogue of Microorganisms (GCM) 10K type strain sequencing project: providing services to taxonomists for standard genome sequencing and annotation.</title>
        <authorList>
            <consortium name="The Broad Institute Genomics Platform"/>
            <consortium name="The Broad Institute Genome Sequencing Center for Infectious Disease"/>
            <person name="Wu L."/>
            <person name="Ma J."/>
        </authorList>
    </citation>
    <scope>NUCLEOTIDE SEQUENCE [LARGE SCALE GENOMIC DNA]</scope>
    <source>
        <strain evidence="12">KCTC 42082</strain>
    </source>
</reference>
<feature type="transmembrane region" description="Helical" evidence="9">
    <location>
        <begin position="288"/>
        <end position="307"/>
    </location>
</feature>
<proteinExistence type="inferred from homology"/>
<evidence type="ECO:0000313" key="12">
    <source>
        <dbReference type="Proteomes" id="UP000604243"/>
    </source>
</evidence>
<feature type="transmembrane region" description="Helical" evidence="9">
    <location>
        <begin position="170"/>
        <end position="191"/>
    </location>
</feature>
<feature type="transmembrane region" description="Helical" evidence="9">
    <location>
        <begin position="395"/>
        <end position="413"/>
    </location>
</feature>
<evidence type="ECO:0000256" key="1">
    <source>
        <dbReference type="ARBA" id="ARBA00004141"/>
    </source>
</evidence>
<dbReference type="PRINTS" id="PR00171">
    <property type="entry name" value="SUGRTRNSPORT"/>
</dbReference>
<evidence type="ECO:0000256" key="7">
    <source>
        <dbReference type="RuleBase" id="RU003346"/>
    </source>
</evidence>
<evidence type="ECO:0000256" key="2">
    <source>
        <dbReference type="ARBA" id="ARBA00010992"/>
    </source>
</evidence>
<dbReference type="InterPro" id="IPR020846">
    <property type="entry name" value="MFS_dom"/>
</dbReference>
<comment type="similarity">
    <text evidence="2 7">Belongs to the major facilitator superfamily. Sugar transporter (TC 2.A.1.1) family.</text>
</comment>